<proteinExistence type="inferred from homology"/>
<dbReference type="HAMAP" id="MF_01609">
    <property type="entry name" value="Glu_cys_ligase_2"/>
    <property type="match status" value="1"/>
</dbReference>
<evidence type="ECO:0000256" key="1">
    <source>
        <dbReference type="ARBA" id="ARBA00022598"/>
    </source>
</evidence>
<keyword evidence="6" id="KW-1185">Reference proteome</keyword>
<comment type="caution">
    <text evidence="5">The sequence shown here is derived from an EMBL/GenBank/DDBJ whole genome shotgun (WGS) entry which is preliminary data.</text>
</comment>
<organism evidence="5 6">
    <name type="scientific">Dyella ginsengisoli</name>
    <dbReference type="NCBI Taxonomy" id="363848"/>
    <lineage>
        <taxon>Bacteria</taxon>
        <taxon>Pseudomonadati</taxon>
        <taxon>Pseudomonadota</taxon>
        <taxon>Gammaproteobacteria</taxon>
        <taxon>Lysobacterales</taxon>
        <taxon>Rhodanobacteraceae</taxon>
        <taxon>Dyella</taxon>
    </lineage>
</organism>
<name>A0ABW8JTK4_9GAMM</name>
<evidence type="ECO:0000256" key="3">
    <source>
        <dbReference type="ARBA" id="ARBA00022840"/>
    </source>
</evidence>
<evidence type="ECO:0000256" key="4">
    <source>
        <dbReference type="HAMAP-Rule" id="MF_01609"/>
    </source>
</evidence>
<reference evidence="5 6" key="1">
    <citation type="submission" date="2020-10" db="EMBL/GenBank/DDBJ databases">
        <title>Phylogeny of dyella-like bacteria.</title>
        <authorList>
            <person name="Fu J."/>
        </authorList>
    </citation>
    <scope>NUCLEOTIDE SEQUENCE [LARGE SCALE GENOMIC DNA]</scope>
    <source>
        <strain evidence="5 6">Gsoil3046</strain>
    </source>
</reference>
<dbReference type="PANTHER" id="PTHR36510">
    <property type="entry name" value="GLUTAMATE--CYSTEINE LIGASE 2-RELATED"/>
    <property type="match status" value="1"/>
</dbReference>
<dbReference type="InterPro" id="IPR011793">
    <property type="entry name" value="YbdK"/>
</dbReference>
<protein>
    <recommendedName>
        <fullName evidence="4">Putative glutamate--cysteine ligase 2</fullName>
        <ecNumber evidence="4">6.3.2.2</ecNumber>
    </recommendedName>
    <alternativeName>
        <fullName evidence="4">Gamma-glutamylcysteine synthetase 2</fullName>
        <shortName evidence="4">GCS 2</shortName>
        <shortName evidence="4">Gamma-GCS 2</shortName>
    </alternativeName>
</protein>
<keyword evidence="2 4" id="KW-0547">Nucleotide-binding</keyword>
<dbReference type="SUPFAM" id="SSF55931">
    <property type="entry name" value="Glutamine synthetase/guanido kinase"/>
    <property type="match status" value="1"/>
</dbReference>
<dbReference type="PANTHER" id="PTHR36510:SF1">
    <property type="entry name" value="GLUTAMATE--CYSTEINE LIGASE 2-RELATED"/>
    <property type="match status" value="1"/>
</dbReference>
<keyword evidence="3 4" id="KW-0067">ATP-binding</keyword>
<comment type="catalytic activity">
    <reaction evidence="4">
        <text>L-cysteine + L-glutamate + ATP = gamma-L-glutamyl-L-cysteine + ADP + phosphate + H(+)</text>
        <dbReference type="Rhea" id="RHEA:13285"/>
        <dbReference type="ChEBI" id="CHEBI:15378"/>
        <dbReference type="ChEBI" id="CHEBI:29985"/>
        <dbReference type="ChEBI" id="CHEBI:30616"/>
        <dbReference type="ChEBI" id="CHEBI:35235"/>
        <dbReference type="ChEBI" id="CHEBI:43474"/>
        <dbReference type="ChEBI" id="CHEBI:58173"/>
        <dbReference type="ChEBI" id="CHEBI:456216"/>
        <dbReference type="EC" id="6.3.2.2"/>
    </reaction>
</comment>
<comment type="function">
    <text evidence="4">ATP-dependent carboxylate-amine ligase which exhibits weak glutamate--cysteine ligase activity.</text>
</comment>
<dbReference type="Proteomes" id="UP001620460">
    <property type="component" value="Unassembled WGS sequence"/>
</dbReference>
<dbReference type="InterPro" id="IPR014746">
    <property type="entry name" value="Gln_synth/guanido_kin_cat_dom"/>
</dbReference>
<evidence type="ECO:0000256" key="2">
    <source>
        <dbReference type="ARBA" id="ARBA00022741"/>
    </source>
</evidence>
<dbReference type="InterPro" id="IPR050141">
    <property type="entry name" value="GCL_type2/YbdK_subfam"/>
</dbReference>
<dbReference type="RefSeq" id="WP_404632956.1">
    <property type="nucleotide sequence ID" value="NZ_JADIKM010000003.1"/>
</dbReference>
<dbReference type="NCBIfam" id="TIGR02050">
    <property type="entry name" value="gshA_cyan_rel"/>
    <property type="match status" value="1"/>
</dbReference>
<dbReference type="Pfam" id="PF04107">
    <property type="entry name" value="GCS2"/>
    <property type="match status" value="1"/>
</dbReference>
<dbReference type="EC" id="6.3.2.2" evidence="4"/>
<keyword evidence="1 4" id="KW-0436">Ligase</keyword>
<dbReference type="EMBL" id="JADIKM010000003">
    <property type="protein sequence ID" value="MFK2904437.1"/>
    <property type="molecule type" value="Genomic_DNA"/>
</dbReference>
<sequence>MITLGMEEEVQVVDAGGELVPHDFTEGLDEFASREGAMDREIHRCVIELKTRICHGVPDLVAALSTLRTQARRKAAAQGQQILIAGVHPTARWQQQAMHGGAAFPHYAALVDEYQDVARSAFSFGMHLHLGFAPGAPRMAIMNRLRHVLPEALALSASSPFFEGRDTGLHSWRHSLLDRYPRMGTPDVWAGEDDYTEHVQRLRRTGCIGPEQGLWQDLRLHHRYGTLEVRIMDTHPDLARIGLIATLLKWEAETLELELAQGRAGPPWPRACIDENKWRARRHAMQARWIDWDRDEEVATAQRFERWWSRIAPRALHAAERRFWERELAHALDEGSFADRLRQRVHADGGDWRSTLRWMVAQTSEDGCSGAHAEGWS</sequence>
<accession>A0ABW8JTK4</accession>
<comment type="similarity">
    <text evidence="4">Belongs to the glutamate--cysteine ligase type 2 family. YbdK subfamily.</text>
</comment>
<gene>
    <name evidence="5" type="ORF">ISP17_10705</name>
</gene>
<dbReference type="GO" id="GO:0016874">
    <property type="term" value="F:ligase activity"/>
    <property type="evidence" value="ECO:0007669"/>
    <property type="project" value="UniProtKB-KW"/>
</dbReference>
<evidence type="ECO:0000313" key="6">
    <source>
        <dbReference type="Proteomes" id="UP001620460"/>
    </source>
</evidence>
<evidence type="ECO:0000313" key="5">
    <source>
        <dbReference type="EMBL" id="MFK2904437.1"/>
    </source>
</evidence>
<dbReference type="InterPro" id="IPR006336">
    <property type="entry name" value="GCS2"/>
</dbReference>
<dbReference type="Gene3D" id="3.30.590.20">
    <property type="match status" value="1"/>
</dbReference>